<evidence type="ECO:0000256" key="1">
    <source>
        <dbReference type="SAM" id="MobiDB-lite"/>
    </source>
</evidence>
<feature type="transmembrane region" description="Helical" evidence="2">
    <location>
        <begin position="819"/>
        <end position="840"/>
    </location>
</feature>
<dbReference type="RefSeq" id="XP_067927528.1">
    <property type="nucleotide sequence ID" value="XM_068060492.1"/>
</dbReference>
<feature type="transmembrane region" description="Helical" evidence="2">
    <location>
        <begin position="852"/>
        <end position="874"/>
    </location>
</feature>
<feature type="region of interest" description="Disordered" evidence="1">
    <location>
        <begin position="958"/>
        <end position="989"/>
    </location>
</feature>
<feature type="transmembrane region" description="Helical" evidence="2">
    <location>
        <begin position="507"/>
        <end position="532"/>
    </location>
</feature>
<protein>
    <submittedName>
        <fullName evidence="3">Transmembrane protein</fullName>
    </submittedName>
</protein>
<feature type="region of interest" description="Disordered" evidence="1">
    <location>
        <begin position="580"/>
        <end position="602"/>
    </location>
</feature>
<organism evidence="3 4">
    <name type="scientific">Cystoisospora suis</name>
    <dbReference type="NCBI Taxonomy" id="483139"/>
    <lineage>
        <taxon>Eukaryota</taxon>
        <taxon>Sar</taxon>
        <taxon>Alveolata</taxon>
        <taxon>Apicomplexa</taxon>
        <taxon>Conoidasida</taxon>
        <taxon>Coccidia</taxon>
        <taxon>Eucoccidiorida</taxon>
        <taxon>Eimeriorina</taxon>
        <taxon>Sarcocystidae</taxon>
        <taxon>Cystoisospora</taxon>
    </lineage>
</organism>
<keyword evidence="4" id="KW-1185">Reference proteome</keyword>
<comment type="caution">
    <text evidence="3">The sequence shown here is derived from an EMBL/GenBank/DDBJ whole genome shotgun (WGS) entry which is preliminary data.</text>
</comment>
<dbReference type="Proteomes" id="UP000221165">
    <property type="component" value="Unassembled WGS sequence"/>
</dbReference>
<proteinExistence type="predicted"/>
<feature type="region of interest" description="Disordered" evidence="1">
    <location>
        <begin position="109"/>
        <end position="300"/>
    </location>
</feature>
<feature type="transmembrane region" description="Helical" evidence="2">
    <location>
        <begin position="462"/>
        <end position="487"/>
    </location>
</feature>
<name>A0A2C6LH49_9APIC</name>
<dbReference type="GeneID" id="94423703"/>
<feature type="transmembrane region" description="Helical" evidence="2">
    <location>
        <begin position="750"/>
        <end position="775"/>
    </location>
</feature>
<feature type="transmembrane region" description="Helical" evidence="2">
    <location>
        <begin position="880"/>
        <end position="899"/>
    </location>
</feature>
<gene>
    <name evidence="3" type="ORF">CSUI_000258</name>
</gene>
<keyword evidence="2" id="KW-1133">Transmembrane helix</keyword>
<feature type="compositionally biased region" description="Basic and acidic residues" evidence="1">
    <location>
        <begin position="132"/>
        <end position="141"/>
    </location>
</feature>
<keyword evidence="2 3" id="KW-0812">Transmembrane</keyword>
<dbReference type="AlphaFoldDB" id="A0A2C6LH49"/>
<evidence type="ECO:0000313" key="4">
    <source>
        <dbReference type="Proteomes" id="UP000221165"/>
    </source>
</evidence>
<evidence type="ECO:0000256" key="2">
    <source>
        <dbReference type="SAM" id="Phobius"/>
    </source>
</evidence>
<sequence length="1016" mass="108931">MEGPFRSPRAGRLEGPMGHSQLPDPPAPVFPGCSLRQGANCLEAAPDGESPRRLSRPQKALDVEVIPFPKGEKNTRDQPAAAAEAVSVPESFKQRVNAHVFPAAYVLESPVPFPDAPPAYGTTDRTPSPRGHGREPKKETDSASSRTDWNNRSLSSSEGISQRGKPRENEAAPNGKEPSPTSEIQALTGEEREAGRVLPATRLPEEKGQGHQSGSWLTTSHPRTRRATAEEGEGGSTPEKDVNSSGGDHPIALEKQPQLSARHLDQSARAGPALSQSKDQAVGQNGEGLRPRQKAGLKQPYSVEAQQLKVLRQFGERPEAQVLTAARDRAHRLSSSPSDGGQGREFSRHLSRKLHPSLQGHSARVSGKEPRESRSLWTSTTGVRGGVREWCRRRASWFLEVVQSLPKVPVGESAHRVCAGPLRFDRPDGIPEEAPALNSCCRNAFFKGSAGSRTQASYIRPYAAAMAAASGLCAVGGLVHLFLGVFLSFPSASDSTSFSFVPPPRALALSCFLWAAFVSALAAAAIPALLFISSLSDLRRSSSFLGNGSSTDSSSPSSVPHLRSGFSLENPFAVVYAGKDQKSAGPTPKLQESQTGDNRARLREHVSSPTSFECLQNARDALFGAAFLRIYAMCSRGDLAGAKDTASSCAEVDAWCNWGEEGTEEGIVYTQETPSASSGPEMEDAVRWNATMEIPHPSQTPHCRRTNAASACSHSSSGTSLELLHDGTLSDKRAPLVVAERRMKVTIFRATRLIGCMSFFATIGRLLLLSAAIAWGRGNGDEKSTATAHADGVALPFSYLSFSTSSAPSPVHLDRLCSWLALDVVPLLAIVHYGAVALLVRPRKESGILERQGIVICLIFGLSAAAEVFFFPGSCGRFAVFWRTATSAGLKVCLVLLLWGQQLFDSAMQQYSLQGRSQMLSSLTAGAAGDSLILASTARTAAAAATLWALAVKRHNRHVRQRERDPSGSSCTPRPGLVSPSARAERGPALQQAIRNQAIDVYREKQRELARLHTGI</sequence>
<feature type="region of interest" description="Disordered" evidence="1">
    <location>
        <begin position="1"/>
        <end position="87"/>
    </location>
</feature>
<reference evidence="3 4" key="1">
    <citation type="journal article" date="2017" name="Int. J. Parasitol.">
        <title>The genome of the protozoan parasite Cystoisospora suis and a reverse vaccinology approach to identify vaccine candidates.</title>
        <authorList>
            <person name="Palmieri N."/>
            <person name="Shrestha A."/>
            <person name="Ruttkowski B."/>
            <person name="Beck T."/>
            <person name="Vogl C."/>
            <person name="Tomley F."/>
            <person name="Blake D.P."/>
            <person name="Joachim A."/>
        </authorList>
    </citation>
    <scope>NUCLEOTIDE SEQUENCE [LARGE SCALE GENOMIC DNA]</scope>
    <source>
        <strain evidence="3 4">Wien I</strain>
    </source>
</reference>
<accession>A0A2C6LH49</accession>
<feature type="compositionally biased region" description="Polar residues" evidence="1">
    <location>
        <begin position="210"/>
        <end position="221"/>
    </location>
</feature>
<feature type="compositionally biased region" description="Polar residues" evidence="1">
    <location>
        <begin position="142"/>
        <end position="160"/>
    </location>
</feature>
<feature type="region of interest" description="Disordered" evidence="1">
    <location>
        <begin position="326"/>
        <end position="379"/>
    </location>
</feature>
<dbReference type="EMBL" id="MIGC01000112">
    <property type="protein sequence ID" value="PHJ25882.1"/>
    <property type="molecule type" value="Genomic_DNA"/>
</dbReference>
<dbReference type="VEuPathDB" id="ToxoDB:CSUI_000258"/>
<feature type="compositionally biased region" description="Polar residues" evidence="1">
    <location>
        <begin position="274"/>
        <end position="283"/>
    </location>
</feature>
<evidence type="ECO:0000313" key="3">
    <source>
        <dbReference type="EMBL" id="PHJ25882.1"/>
    </source>
</evidence>
<keyword evidence="2" id="KW-0472">Membrane</keyword>